<protein>
    <recommendedName>
        <fullName evidence="7">MARVEL domain-containing protein</fullName>
    </recommendedName>
</protein>
<evidence type="ECO:0000256" key="3">
    <source>
        <dbReference type="ARBA" id="ARBA00022989"/>
    </source>
</evidence>
<dbReference type="GO" id="GO:0016020">
    <property type="term" value="C:membrane"/>
    <property type="evidence" value="ECO:0007669"/>
    <property type="project" value="UniProtKB-SubCell"/>
</dbReference>
<accession>A0A7J7KMI9</accession>
<evidence type="ECO:0000256" key="6">
    <source>
        <dbReference type="SAM" id="Phobius"/>
    </source>
</evidence>
<feature type="transmembrane region" description="Helical" evidence="6">
    <location>
        <begin position="64"/>
        <end position="87"/>
    </location>
</feature>
<evidence type="ECO:0000313" key="8">
    <source>
        <dbReference type="EMBL" id="KAF6039390.1"/>
    </source>
</evidence>
<dbReference type="Proteomes" id="UP000593567">
    <property type="component" value="Unassembled WGS sequence"/>
</dbReference>
<reference evidence="8" key="1">
    <citation type="submission" date="2020-06" db="EMBL/GenBank/DDBJ databases">
        <title>Draft genome of Bugula neritina, a colonial animal packing powerful symbionts and potential medicines.</title>
        <authorList>
            <person name="Rayko M."/>
        </authorList>
    </citation>
    <scope>NUCLEOTIDE SEQUENCE [LARGE SCALE GENOMIC DNA]</scope>
    <source>
        <strain evidence="8">Kwan_BN1</strain>
    </source>
</reference>
<feature type="transmembrane region" description="Helical" evidence="6">
    <location>
        <begin position="99"/>
        <end position="126"/>
    </location>
</feature>
<proteinExistence type="predicted"/>
<evidence type="ECO:0000256" key="2">
    <source>
        <dbReference type="ARBA" id="ARBA00022692"/>
    </source>
</evidence>
<evidence type="ECO:0000256" key="5">
    <source>
        <dbReference type="PROSITE-ProRule" id="PRU00581"/>
    </source>
</evidence>
<evidence type="ECO:0000256" key="4">
    <source>
        <dbReference type="ARBA" id="ARBA00023136"/>
    </source>
</evidence>
<keyword evidence="2 5" id="KW-0812">Transmembrane</keyword>
<dbReference type="Pfam" id="PF01284">
    <property type="entry name" value="MARVEL"/>
    <property type="match status" value="1"/>
</dbReference>
<evidence type="ECO:0000256" key="1">
    <source>
        <dbReference type="ARBA" id="ARBA00004141"/>
    </source>
</evidence>
<feature type="transmembrane region" description="Helical" evidence="6">
    <location>
        <begin position="31"/>
        <end position="52"/>
    </location>
</feature>
<keyword evidence="9" id="KW-1185">Reference proteome</keyword>
<gene>
    <name evidence="8" type="ORF">EB796_002296</name>
</gene>
<sequence length="168" mass="18301">MMEETQQASTTTTSVTVNTAYPTSWQGILKIVKCICLLACMICAAVILNSAVYRNYNYGGFNSYISYCLAVAVIGFIAELVIMILYIAGVSNRWSTNAVCSILFLIYHVIMLVMMYAACIVMTGYAGRASQAYNAFGILAIAGFGLEIYFNIIWLRGGPELAAFSVGQ</sequence>
<dbReference type="PROSITE" id="PS51225">
    <property type="entry name" value="MARVEL"/>
    <property type="match status" value="1"/>
</dbReference>
<dbReference type="AlphaFoldDB" id="A0A7J7KMI9"/>
<organism evidence="8 9">
    <name type="scientific">Bugula neritina</name>
    <name type="common">Brown bryozoan</name>
    <name type="synonym">Sertularia neritina</name>
    <dbReference type="NCBI Taxonomy" id="10212"/>
    <lineage>
        <taxon>Eukaryota</taxon>
        <taxon>Metazoa</taxon>
        <taxon>Spiralia</taxon>
        <taxon>Lophotrochozoa</taxon>
        <taxon>Bryozoa</taxon>
        <taxon>Gymnolaemata</taxon>
        <taxon>Cheilostomatida</taxon>
        <taxon>Flustrina</taxon>
        <taxon>Buguloidea</taxon>
        <taxon>Bugulidae</taxon>
        <taxon>Bugula</taxon>
    </lineage>
</organism>
<keyword evidence="4 5" id="KW-0472">Membrane</keyword>
<dbReference type="EMBL" id="VXIV02000268">
    <property type="protein sequence ID" value="KAF6039390.1"/>
    <property type="molecule type" value="Genomic_DNA"/>
</dbReference>
<keyword evidence="3 6" id="KW-1133">Transmembrane helix</keyword>
<evidence type="ECO:0000259" key="7">
    <source>
        <dbReference type="PROSITE" id="PS51225"/>
    </source>
</evidence>
<name>A0A7J7KMI9_BUGNE</name>
<dbReference type="InterPro" id="IPR008253">
    <property type="entry name" value="Marvel"/>
</dbReference>
<comment type="caution">
    <text evidence="8">The sequence shown here is derived from an EMBL/GenBank/DDBJ whole genome shotgun (WGS) entry which is preliminary data.</text>
</comment>
<feature type="transmembrane region" description="Helical" evidence="6">
    <location>
        <begin position="132"/>
        <end position="155"/>
    </location>
</feature>
<evidence type="ECO:0000313" key="9">
    <source>
        <dbReference type="Proteomes" id="UP000593567"/>
    </source>
</evidence>
<feature type="domain" description="MARVEL" evidence="7">
    <location>
        <begin position="21"/>
        <end position="156"/>
    </location>
</feature>
<comment type="subcellular location">
    <subcellularLocation>
        <location evidence="1">Membrane</location>
        <topology evidence="1">Multi-pass membrane protein</topology>
    </subcellularLocation>
</comment>